<evidence type="ECO:0000313" key="2">
    <source>
        <dbReference type="Proteomes" id="UP000190896"/>
    </source>
</evidence>
<sequence>MIPDPELSHSGHRLTVDEQADYEMMSHLYDALYQPGRPIPLGEAVRYLDQHPEIAALNEEVQQTPLPEKDVHFVK</sequence>
<protein>
    <submittedName>
        <fullName evidence="1">Uncharacterized protein</fullName>
    </submittedName>
</protein>
<evidence type="ECO:0000313" key="1">
    <source>
        <dbReference type="EMBL" id="OOZ36440.1"/>
    </source>
</evidence>
<organism evidence="1 2">
    <name type="scientific">Solemya velesiana gill symbiont</name>
    <dbReference type="NCBI Taxonomy" id="1918948"/>
    <lineage>
        <taxon>Bacteria</taxon>
        <taxon>Pseudomonadati</taxon>
        <taxon>Pseudomonadota</taxon>
        <taxon>Gammaproteobacteria</taxon>
        <taxon>sulfur-oxidizing symbionts</taxon>
    </lineage>
</organism>
<dbReference type="AlphaFoldDB" id="A0A1T2KUN1"/>
<gene>
    <name evidence="1" type="ORF">BOW51_07150</name>
</gene>
<keyword evidence="2" id="KW-1185">Reference proteome</keyword>
<name>A0A1T2KUN1_9GAMM</name>
<comment type="caution">
    <text evidence="1">The sequence shown here is derived from an EMBL/GenBank/DDBJ whole genome shotgun (WGS) entry which is preliminary data.</text>
</comment>
<proteinExistence type="predicted"/>
<dbReference type="EMBL" id="MPRJ01000039">
    <property type="protein sequence ID" value="OOZ36440.1"/>
    <property type="molecule type" value="Genomic_DNA"/>
</dbReference>
<reference evidence="1 2" key="1">
    <citation type="submission" date="2016-11" db="EMBL/GenBank/DDBJ databases">
        <title>Mixed transmission modes and dynamic genome evolution in an obligate animal-bacterial symbiosis.</title>
        <authorList>
            <person name="Russell S.L."/>
            <person name="Corbett-Detig R.B."/>
            <person name="Cavanaugh C.M."/>
        </authorList>
    </citation>
    <scope>NUCLEOTIDE SEQUENCE [LARGE SCALE GENOMIC DNA]</scope>
    <source>
        <strain evidence="1">Se-Cadez</strain>
    </source>
</reference>
<dbReference type="Proteomes" id="UP000190896">
    <property type="component" value="Unassembled WGS sequence"/>
</dbReference>
<accession>A0A1T2KUN1</accession>